<reference evidence="12 13" key="1">
    <citation type="submission" date="2014-04" db="EMBL/GenBank/DDBJ databases">
        <title>Genome reduction and metabolic complementation of the dual endosymbionts in the whitefly Bemisia tabaci.</title>
        <authorList>
            <person name="Rao Q."/>
            <person name="Rollat-Farnier P.-A."/>
            <person name="Zhang Z.-X."/>
            <person name="Santos-Garcia D."/>
            <person name="Silva F.J."/>
            <person name="Moya A."/>
            <person name="Zhu D.-T."/>
            <person name="Klein C.C."/>
            <person name="Vavre F."/>
            <person name="Sagot M.-F."/>
            <person name="Liu S.-S."/>
            <person name="Mouton L."/>
            <person name="Wang X.-W."/>
        </authorList>
    </citation>
    <scope>NUCLEOTIDE SEQUENCE [LARGE SCALE GENOMIC DNA]</scope>
    <source>
        <strain evidence="12 13">BT-Q</strain>
    </source>
</reference>
<dbReference type="SUPFAM" id="SSF52777">
    <property type="entry name" value="CoA-dependent acyltransferases"/>
    <property type="match status" value="1"/>
</dbReference>
<evidence type="ECO:0000313" key="12">
    <source>
        <dbReference type="EMBL" id="AJF24061.1"/>
    </source>
</evidence>
<dbReference type="FunFam" id="3.30.559.10:FF:000007">
    <property type="entry name" value="Dihydrolipoamide acetyltransferase component of pyruvate dehydrogenase complex"/>
    <property type="match status" value="1"/>
</dbReference>
<dbReference type="GO" id="GO:0004149">
    <property type="term" value="F:dihydrolipoyllysine-residue succinyltransferase activity"/>
    <property type="evidence" value="ECO:0007669"/>
    <property type="project" value="UniProtKB-UniRule"/>
</dbReference>
<protein>
    <recommendedName>
        <fullName evidence="10">Dihydrolipoyllysine-residue succinyltransferase</fullName>
        <ecNumber evidence="10">2.3.1.61</ecNumber>
    </recommendedName>
</protein>
<evidence type="ECO:0000256" key="7">
    <source>
        <dbReference type="ARBA" id="ARBA00022823"/>
    </source>
</evidence>
<evidence type="ECO:0000259" key="11">
    <source>
        <dbReference type="Pfam" id="PF00198"/>
    </source>
</evidence>
<dbReference type="PANTHER" id="PTHR43416:SF5">
    <property type="entry name" value="DIHYDROLIPOYLLYSINE-RESIDUE SUCCINYLTRANSFERASE COMPONENT OF 2-OXOGLUTARATE DEHYDROGENASE COMPLEX, MITOCHONDRIAL"/>
    <property type="match status" value="1"/>
</dbReference>
<accession>A0AAU8RQR2</accession>
<comment type="pathway">
    <text evidence="3">Amino-acid degradation; L-lysine degradation via saccharopine pathway; glutaryl-CoA from L-lysine: step 6/6.</text>
</comment>
<dbReference type="GO" id="GO:0045252">
    <property type="term" value="C:oxoglutarate dehydrogenase complex"/>
    <property type="evidence" value="ECO:0007669"/>
    <property type="project" value="UniProtKB-UniRule"/>
</dbReference>
<dbReference type="EMBL" id="CP007563">
    <property type="protein sequence ID" value="AJF24061.1"/>
    <property type="molecule type" value="Genomic_DNA"/>
</dbReference>
<evidence type="ECO:0000256" key="9">
    <source>
        <dbReference type="ARBA" id="ARBA00052761"/>
    </source>
</evidence>
<dbReference type="GO" id="GO:0006099">
    <property type="term" value="P:tricarboxylic acid cycle"/>
    <property type="evidence" value="ECO:0007669"/>
    <property type="project" value="UniProtKB-UniRule"/>
</dbReference>
<sequence>MLEVVSPTEGFLQIIKIPVGKKCKSEQLLGIIVAQKEEGFYSSGSSSTNIKQQKLCKKEQKVDESEKQELKQFYKQAIELEESYSPEVRKAKTSIDVENLFENGTVQDKRVNIRKENVKYSINEIGVKRVQLSRLRQTITKRIVKAQKNAAMLTTYNEVDMGNILEIRTKYRELFEKKHGTKLGLMGFFVKACTVALKQFKKVNAVIDDKEIVYHNYQDIGIAVSTNRGLVVPILRHTDSIKIEEIEKKIMDFRKRGVDGKLSIKELTGGTFTISNGGVFGSLFSTPIINPPQTAILGMHKIQNRPVVLKGEIVIRPMMYLALSYDHRLIDGKDAVNFLFFVKELLEQPIRFILNI</sequence>
<evidence type="ECO:0000256" key="2">
    <source>
        <dbReference type="ARBA" id="ARBA00004052"/>
    </source>
</evidence>
<dbReference type="GO" id="GO:0006554">
    <property type="term" value="P:lysine catabolic process"/>
    <property type="evidence" value="ECO:0007669"/>
    <property type="project" value="UniProtKB-UniRule"/>
</dbReference>
<dbReference type="GO" id="GO:0005829">
    <property type="term" value="C:cytosol"/>
    <property type="evidence" value="ECO:0007669"/>
    <property type="project" value="TreeGrafter"/>
</dbReference>
<proteinExistence type="inferred from homology"/>
<evidence type="ECO:0000256" key="8">
    <source>
        <dbReference type="ARBA" id="ARBA00023315"/>
    </source>
</evidence>
<keyword evidence="6" id="KW-0808">Transferase</keyword>
<keyword evidence="7" id="KW-0450">Lipoyl</keyword>
<comment type="cofactor">
    <cofactor evidence="1">
        <name>(R)-lipoate</name>
        <dbReference type="ChEBI" id="CHEBI:83088"/>
    </cofactor>
</comment>
<evidence type="ECO:0000256" key="1">
    <source>
        <dbReference type="ARBA" id="ARBA00001938"/>
    </source>
</evidence>
<feature type="domain" description="2-oxoacid dehydrogenase acyltransferase catalytic" evidence="11">
    <location>
        <begin position="127"/>
        <end position="353"/>
    </location>
</feature>
<evidence type="ECO:0000313" key="13">
    <source>
        <dbReference type="Proteomes" id="UP000031624"/>
    </source>
</evidence>
<dbReference type="KEGG" id="paly:O3E_00710"/>
<comment type="function">
    <text evidence="2">E2 component of the 2-oxoglutarate dehydrogenase (OGDH) complex which catalyzes the second step in the conversion of 2-oxoglutarate to succinyl-CoA and CO(2).</text>
</comment>
<dbReference type="EC" id="2.3.1.61" evidence="10"/>
<dbReference type="InterPro" id="IPR023213">
    <property type="entry name" value="CAT-like_dom_sf"/>
</dbReference>
<dbReference type="InterPro" id="IPR050537">
    <property type="entry name" value="2-oxoacid_dehydrogenase"/>
</dbReference>
<dbReference type="InterPro" id="IPR001078">
    <property type="entry name" value="2-oxoacid_DH_actylTfrase"/>
</dbReference>
<dbReference type="NCBIfam" id="TIGR01347">
    <property type="entry name" value="sucB"/>
    <property type="match status" value="1"/>
</dbReference>
<comment type="similarity">
    <text evidence="4">Belongs to the 2-oxoacid dehydrogenase family.</text>
</comment>
<keyword evidence="8" id="KW-0012">Acyltransferase</keyword>
<evidence type="ECO:0000256" key="3">
    <source>
        <dbReference type="ARBA" id="ARBA00005145"/>
    </source>
</evidence>
<dbReference type="Pfam" id="PF00198">
    <property type="entry name" value="2-oxoacid_dh"/>
    <property type="match status" value="1"/>
</dbReference>
<dbReference type="Gene3D" id="3.30.559.10">
    <property type="entry name" value="Chloramphenicol acetyltransferase-like domain"/>
    <property type="match status" value="1"/>
</dbReference>
<organism evidence="12 13">
    <name type="scientific">Candidatus Portiera aleyrodidarum MED</name>
    <name type="common">Bemisia tabaci</name>
    <dbReference type="NCBI Taxonomy" id="1163752"/>
    <lineage>
        <taxon>Bacteria</taxon>
        <taxon>Pseudomonadati</taxon>
        <taxon>Pseudomonadota</taxon>
        <taxon>Gammaproteobacteria</taxon>
        <taxon>Candidatus Johnevansiales</taxon>
        <taxon>Candidatus Johnevansiaceae</taxon>
        <taxon>Candidatus Portiera</taxon>
    </lineage>
</organism>
<dbReference type="Proteomes" id="UP000031624">
    <property type="component" value="Chromosome"/>
</dbReference>
<evidence type="ECO:0000256" key="6">
    <source>
        <dbReference type="ARBA" id="ARBA00022679"/>
    </source>
</evidence>
<name>A0AAU8RQR2_9GAMM</name>
<evidence type="ECO:0000256" key="10">
    <source>
        <dbReference type="NCBIfam" id="TIGR01347"/>
    </source>
</evidence>
<comment type="catalytic activity">
    <reaction evidence="9">
        <text>N(6)-[(R)-dihydrolipoyl]-L-lysyl-[protein] + succinyl-CoA = N(6)-[(R)-S(8)-succinyldihydrolipoyl]-L-lysyl-[protein] + CoA</text>
        <dbReference type="Rhea" id="RHEA:15213"/>
        <dbReference type="Rhea" id="RHEA-COMP:10475"/>
        <dbReference type="Rhea" id="RHEA-COMP:20092"/>
        <dbReference type="ChEBI" id="CHEBI:57287"/>
        <dbReference type="ChEBI" id="CHEBI:57292"/>
        <dbReference type="ChEBI" id="CHEBI:83100"/>
        <dbReference type="ChEBI" id="CHEBI:83120"/>
        <dbReference type="EC" id="2.3.1.61"/>
    </reaction>
</comment>
<gene>
    <name evidence="12" type="ORF">O3E_00710</name>
</gene>
<keyword evidence="5" id="KW-0816">Tricarboxylic acid cycle</keyword>
<evidence type="ECO:0000256" key="5">
    <source>
        <dbReference type="ARBA" id="ARBA00022532"/>
    </source>
</evidence>
<evidence type="ECO:0000256" key="4">
    <source>
        <dbReference type="ARBA" id="ARBA00007317"/>
    </source>
</evidence>
<dbReference type="InterPro" id="IPR006255">
    <property type="entry name" value="SucB"/>
</dbReference>
<dbReference type="PANTHER" id="PTHR43416">
    <property type="entry name" value="DIHYDROLIPOYLLYSINE-RESIDUE SUCCINYLTRANSFERASE COMPONENT OF 2-OXOGLUTARATE DEHYDROGENASE COMPLEX, MITOCHONDRIAL-RELATED"/>
    <property type="match status" value="1"/>
</dbReference>
<dbReference type="AlphaFoldDB" id="A0AAU8RQR2"/>